<organism evidence="3 4">
    <name type="scientific">Rhizophagus irregularis</name>
    <dbReference type="NCBI Taxonomy" id="588596"/>
    <lineage>
        <taxon>Eukaryota</taxon>
        <taxon>Fungi</taxon>
        <taxon>Fungi incertae sedis</taxon>
        <taxon>Mucoromycota</taxon>
        <taxon>Glomeromycotina</taxon>
        <taxon>Glomeromycetes</taxon>
        <taxon>Glomerales</taxon>
        <taxon>Glomeraceae</taxon>
        <taxon>Rhizophagus</taxon>
    </lineage>
</organism>
<evidence type="ECO:0000259" key="2">
    <source>
        <dbReference type="Pfam" id="PF26638"/>
    </source>
</evidence>
<accession>A0A2N1M6Z0</accession>
<dbReference type="AlphaFoldDB" id="A0A2N1M6Z0"/>
<dbReference type="VEuPathDB" id="FungiDB:RhiirA1_459672"/>
<feature type="domain" description="DUF8211" evidence="2">
    <location>
        <begin position="18"/>
        <end position="120"/>
    </location>
</feature>
<feature type="compositionally biased region" description="Polar residues" evidence="1">
    <location>
        <begin position="379"/>
        <end position="396"/>
    </location>
</feature>
<dbReference type="Pfam" id="PF26638">
    <property type="entry name" value="DUF8211"/>
    <property type="match status" value="1"/>
</dbReference>
<protein>
    <recommendedName>
        <fullName evidence="2">DUF8211 domain-containing protein</fullName>
    </recommendedName>
</protein>
<feature type="region of interest" description="Disordered" evidence="1">
    <location>
        <begin position="370"/>
        <end position="396"/>
    </location>
</feature>
<sequence length="396" mass="45808">MMKGLGTVHVRDICSVPNGSKNVLLHSNHFMYRKRLENFKHNYSHNPRTRKRQETRFKRHCRRVFKTNKPNPITSLDDQLVAGERYRFLFLQSQFINKPIKHLKYNKKSHLPNPQDYKFRVPFFSFSSSTRGRINVVENVPTLADSFIRPLSTEPGTESNSKFSEILSFPTVDNFDPLPPTVTIPKHLRAFVPNHPINRSGKNKQSYSAPGSKPWFKFIEYQANKITRPLIREDTSAEASARRLQADILEEQKEMKILADYHGTTPKHMTRSEIASVELTNFTEIFHEKMNGFVKRRKNYNFIKKKPLRKLQAEHNAFQLNFLSVVNPRNRGYFNPTNPENVTSYDTKAVESRDLKRDVSINTNLTSSQVLHSSKKTRSASSCPDDSLTTGPSKII</sequence>
<reference evidence="3 4" key="1">
    <citation type="submission" date="2016-04" db="EMBL/GenBank/DDBJ databases">
        <title>Genome analyses suggest a sexual origin of heterokaryosis in a supposedly ancient asexual fungus.</title>
        <authorList>
            <person name="Ropars J."/>
            <person name="Sedzielewska K."/>
            <person name="Noel J."/>
            <person name="Charron P."/>
            <person name="Farinelli L."/>
            <person name="Marton T."/>
            <person name="Kruger M."/>
            <person name="Pelin A."/>
            <person name="Brachmann A."/>
            <person name="Corradi N."/>
        </authorList>
    </citation>
    <scope>NUCLEOTIDE SEQUENCE [LARGE SCALE GENOMIC DNA]</scope>
    <source>
        <strain evidence="3 4">C2</strain>
    </source>
</reference>
<dbReference type="InterPro" id="IPR058524">
    <property type="entry name" value="DUF8211"/>
</dbReference>
<name>A0A2N1M6Z0_9GLOM</name>
<gene>
    <name evidence="3" type="ORF">RhiirC2_721252</name>
</gene>
<dbReference type="VEuPathDB" id="FungiDB:RhiirA1_427679"/>
<dbReference type="VEuPathDB" id="FungiDB:RhiirFUN_017131"/>
<evidence type="ECO:0000256" key="1">
    <source>
        <dbReference type="SAM" id="MobiDB-lite"/>
    </source>
</evidence>
<comment type="caution">
    <text evidence="3">The sequence shown here is derived from an EMBL/GenBank/DDBJ whole genome shotgun (WGS) entry which is preliminary data.</text>
</comment>
<reference evidence="3 4" key="2">
    <citation type="submission" date="2017-10" db="EMBL/GenBank/DDBJ databases">
        <title>Extensive intraspecific genome diversity in a model arbuscular mycorrhizal fungus.</title>
        <authorList>
            <person name="Chen E.C.H."/>
            <person name="Morin E."/>
            <person name="Baudet D."/>
            <person name="Noel J."/>
            <person name="Ndikumana S."/>
            <person name="Charron P."/>
            <person name="St-Onge C."/>
            <person name="Giorgi J."/>
            <person name="Grigoriev I.V."/>
            <person name="Roux C."/>
            <person name="Martin F.M."/>
            <person name="Corradi N."/>
        </authorList>
    </citation>
    <scope>NUCLEOTIDE SEQUENCE [LARGE SCALE GENOMIC DNA]</scope>
    <source>
        <strain evidence="3 4">C2</strain>
    </source>
</reference>
<dbReference type="EMBL" id="LLXL01004425">
    <property type="protein sequence ID" value="PKK57404.1"/>
    <property type="molecule type" value="Genomic_DNA"/>
</dbReference>
<dbReference type="Proteomes" id="UP000233469">
    <property type="component" value="Unassembled WGS sequence"/>
</dbReference>
<proteinExistence type="predicted"/>
<evidence type="ECO:0000313" key="3">
    <source>
        <dbReference type="EMBL" id="PKK57404.1"/>
    </source>
</evidence>
<dbReference type="VEuPathDB" id="FungiDB:FUN_009239"/>
<evidence type="ECO:0000313" key="4">
    <source>
        <dbReference type="Proteomes" id="UP000233469"/>
    </source>
</evidence>